<dbReference type="Proteomes" id="UP000198406">
    <property type="component" value="Unassembled WGS sequence"/>
</dbReference>
<proteinExistence type="predicted"/>
<keyword evidence="3" id="KW-1185">Reference proteome</keyword>
<organism evidence="2 3">
    <name type="scientific">Fistulifera solaris</name>
    <name type="common">Oleaginous diatom</name>
    <dbReference type="NCBI Taxonomy" id="1519565"/>
    <lineage>
        <taxon>Eukaryota</taxon>
        <taxon>Sar</taxon>
        <taxon>Stramenopiles</taxon>
        <taxon>Ochrophyta</taxon>
        <taxon>Bacillariophyta</taxon>
        <taxon>Bacillariophyceae</taxon>
        <taxon>Bacillariophycidae</taxon>
        <taxon>Naviculales</taxon>
        <taxon>Naviculaceae</taxon>
        <taxon>Fistulifera</taxon>
    </lineage>
</organism>
<feature type="chain" id="PRO_5013232892" evidence="1">
    <location>
        <begin position="18"/>
        <end position="310"/>
    </location>
</feature>
<keyword evidence="1" id="KW-0732">Signal</keyword>
<dbReference type="AlphaFoldDB" id="A0A1Z5KRC0"/>
<gene>
    <name evidence="2" type="ORF">FisN_25Lh209</name>
</gene>
<evidence type="ECO:0000256" key="1">
    <source>
        <dbReference type="SAM" id="SignalP"/>
    </source>
</evidence>
<evidence type="ECO:0000313" key="3">
    <source>
        <dbReference type="Proteomes" id="UP000198406"/>
    </source>
</evidence>
<reference evidence="2 3" key="1">
    <citation type="journal article" date="2015" name="Plant Cell">
        <title>Oil accumulation by the oleaginous diatom Fistulifera solaris as revealed by the genome and transcriptome.</title>
        <authorList>
            <person name="Tanaka T."/>
            <person name="Maeda Y."/>
            <person name="Veluchamy A."/>
            <person name="Tanaka M."/>
            <person name="Abida H."/>
            <person name="Marechal E."/>
            <person name="Bowler C."/>
            <person name="Muto M."/>
            <person name="Sunaga Y."/>
            <person name="Tanaka M."/>
            <person name="Yoshino T."/>
            <person name="Taniguchi T."/>
            <person name="Fukuda Y."/>
            <person name="Nemoto M."/>
            <person name="Matsumoto M."/>
            <person name="Wong P.S."/>
            <person name="Aburatani S."/>
            <person name="Fujibuchi W."/>
        </authorList>
    </citation>
    <scope>NUCLEOTIDE SEQUENCE [LARGE SCALE GENOMIC DNA]</scope>
    <source>
        <strain evidence="2 3">JPCC DA0580</strain>
    </source>
</reference>
<feature type="signal peptide" evidence="1">
    <location>
        <begin position="1"/>
        <end position="17"/>
    </location>
</feature>
<comment type="caution">
    <text evidence="2">The sequence shown here is derived from an EMBL/GenBank/DDBJ whole genome shotgun (WGS) entry which is preliminary data.</text>
</comment>
<protein>
    <submittedName>
        <fullName evidence="2">Uncharacterized protein</fullName>
    </submittedName>
</protein>
<evidence type="ECO:0000313" key="2">
    <source>
        <dbReference type="EMBL" id="GAX28737.1"/>
    </source>
</evidence>
<sequence>MMRNIIFILFLLYLVDASKGTKARFATTVAEGIIPKNDIASPFQRILSPDILSYAMRPTTLVKATLRFRQGQSDVAEEQYSNSSVSNNDVDDTVRTSIFHPFRVLKLTLLAFVLVELVDCIVENDNFRSLYKENIEPLIQEGWQRAARWWEKGRQEGGLFCPSTWSWKNINSSPQSIIKAWNEQFSPKVQRGIGLTFGLILSPIMWTLTARTITFSAIVVIISEINLFVGEKIEIALQRVSLSLSNLWGRVDVALETIRRTFHALLHKLRQFAQITLDKDSNQTLSEEVVPVALQQGLVTGLLLGFLAGV</sequence>
<dbReference type="EMBL" id="BDSP01000279">
    <property type="protein sequence ID" value="GAX28737.1"/>
    <property type="molecule type" value="Genomic_DNA"/>
</dbReference>
<name>A0A1Z5KRC0_FISSO</name>
<dbReference type="InParanoid" id="A0A1Z5KRC0"/>
<accession>A0A1Z5KRC0</accession>